<proteinExistence type="inferred from homology"/>
<evidence type="ECO:0000313" key="7">
    <source>
        <dbReference type="EMBL" id="NWX42728.1"/>
    </source>
</evidence>
<evidence type="ECO:0000259" key="6">
    <source>
        <dbReference type="PROSITE" id="PS50021"/>
    </source>
</evidence>
<dbReference type="InterPro" id="IPR001715">
    <property type="entry name" value="CH_dom"/>
</dbReference>
<dbReference type="Proteomes" id="UP000516988">
    <property type="component" value="Unassembled WGS sequence"/>
</dbReference>
<feature type="coiled-coil region" evidence="4">
    <location>
        <begin position="63"/>
        <end position="90"/>
    </location>
</feature>
<reference evidence="7 8" key="1">
    <citation type="submission" date="2019-09" db="EMBL/GenBank/DDBJ databases">
        <title>Bird 10,000 Genomes (B10K) Project - Family phase.</title>
        <authorList>
            <person name="Zhang G."/>
        </authorList>
    </citation>
    <scope>NUCLEOTIDE SEQUENCE [LARGE SCALE GENOMIC DNA]</scope>
    <source>
        <strain evidence="7">OUT-0004</strain>
    </source>
</reference>
<dbReference type="CDD" id="cd14686">
    <property type="entry name" value="bZIP"/>
    <property type="match status" value="1"/>
</dbReference>
<dbReference type="PROSITE" id="PS50021">
    <property type="entry name" value="CH"/>
    <property type="match status" value="1"/>
</dbReference>
<feature type="non-terminal residue" evidence="7">
    <location>
        <position position="1"/>
    </location>
</feature>
<dbReference type="EMBL" id="VZSC01005425">
    <property type="protein sequence ID" value="NWX42728.1"/>
    <property type="molecule type" value="Genomic_DNA"/>
</dbReference>
<feature type="region of interest" description="Disordered" evidence="5">
    <location>
        <begin position="91"/>
        <end position="140"/>
    </location>
</feature>
<dbReference type="AlphaFoldDB" id="A0A7K6W7Q1"/>
<gene>
    <name evidence="7" type="primary">Smtnl2</name>
    <name evidence="7" type="ORF">STECAR_R02177</name>
</gene>
<keyword evidence="1" id="KW-0597">Phosphoprotein</keyword>
<sequence length="453" mass="49711">MASETEDLNSREALTVCEALGRYEDTLRGAVREIHVDIQVFKQGVGRQVEEVLRLASPLAHTVSELQQENRRLRAQLERLSRQVEALGRSAGLPQEWANEAPGSSPAAGPGLPGQGSAGGRLSSHAKLAVAGRSQSVDLDDHRKPEFRRVFSSSIIENGHESSSGHKLTCFHISDSSPEAHAPAVTLQMPHLPVTAVTRVSEKFSGETVCSTAKTNASAGLLGQNKSKNVMAVKTSSQSENTTSVTKSVSTVSYGTSSGTKTGESATDSYCDVTPSSHSSPPTVHRQVERRRELVRSQTLPRITGTQARKALFEKFEHDGGKGKGESRAKLKRSQSFGVASASSIKQILLDWCRSKTIGYKHIDLQNFSSSWNDGMAFCALVHSFFPEAFDYNKLDPANRRQNFELAFTMAEKMAHCDRLIEVDDMMVMGHKPDPMCVFTYVQSLYNHLRRFE</sequence>
<dbReference type="FunFam" id="1.10.418.10:FF:000009">
    <property type="entry name" value="smoothelin isoform X2"/>
    <property type="match status" value="1"/>
</dbReference>
<dbReference type="SMART" id="SM00033">
    <property type="entry name" value="CH"/>
    <property type="match status" value="1"/>
</dbReference>
<dbReference type="CDD" id="cd21261">
    <property type="entry name" value="CH_SMTNL2"/>
    <property type="match status" value="1"/>
</dbReference>
<dbReference type="SUPFAM" id="SSF47576">
    <property type="entry name" value="Calponin-homology domain, CH-domain"/>
    <property type="match status" value="1"/>
</dbReference>
<feature type="region of interest" description="Disordered" evidence="5">
    <location>
        <begin position="251"/>
        <end position="292"/>
    </location>
</feature>
<feature type="domain" description="Calponin-homology (CH)" evidence="6">
    <location>
        <begin position="343"/>
        <end position="450"/>
    </location>
</feature>
<evidence type="ECO:0000256" key="4">
    <source>
        <dbReference type="SAM" id="Coils"/>
    </source>
</evidence>
<dbReference type="InterPro" id="IPR050540">
    <property type="entry name" value="F-actin_Monoox_Mical"/>
</dbReference>
<dbReference type="Gene3D" id="1.10.418.10">
    <property type="entry name" value="Calponin-like domain"/>
    <property type="match status" value="1"/>
</dbReference>
<comment type="caution">
    <text evidence="7">The sequence shown here is derived from an EMBL/GenBank/DDBJ whole genome shotgun (WGS) entry which is preliminary data.</text>
</comment>
<evidence type="ECO:0000313" key="8">
    <source>
        <dbReference type="Proteomes" id="UP000516988"/>
    </source>
</evidence>
<protein>
    <submittedName>
        <fullName evidence="7">SMTL2 protein</fullName>
    </submittedName>
</protein>
<name>A0A7K6W7Q1_STECA</name>
<keyword evidence="8" id="KW-1185">Reference proteome</keyword>
<dbReference type="InterPro" id="IPR036872">
    <property type="entry name" value="CH_dom_sf"/>
</dbReference>
<keyword evidence="2 4" id="KW-0175">Coiled coil</keyword>
<evidence type="ECO:0000256" key="3">
    <source>
        <dbReference type="ARBA" id="ARBA00061655"/>
    </source>
</evidence>
<accession>A0A7K6W7Q1</accession>
<comment type="similarity">
    <text evidence="3">Belongs to the smoothelin family.</text>
</comment>
<organism evidence="7 8">
    <name type="scientific">Steatornis caripensis</name>
    <name type="common">Oilbird</name>
    <dbReference type="NCBI Taxonomy" id="48435"/>
    <lineage>
        <taxon>Eukaryota</taxon>
        <taxon>Metazoa</taxon>
        <taxon>Chordata</taxon>
        <taxon>Craniata</taxon>
        <taxon>Vertebrata</taxon>
        <taxon>Euteleostomi</taxon>
        <taxon>Archelosauria</taxon>
        <taxon>Archosauria</taxon>
        <taxon>Dinosauria</taxon>
        <taxon>Saurischia</taxon>
        <taxon>Theropoda</taxon>
        <taxon>Coelurosauria</taxon>
        <taxon>Aves</taxon>
        <taxon>Neognathae</taxon>
        <taxon>Neoaves</taxon>
        <taxon>Strisores</taxon>
        <taxon>Caprimulgiformes</taxon>
        <taxon>Steatornithidae</taxon>
        <taxon>Steatornis</taxon>
    </lineage>
</organism>
<feature type="compositionally biased region" description="Low complexity" evidence="5">
    <location>
        <begin position="101"/>
        <end position="110"/>
    </location>
</feature>
<evidence type="ECO:0000256" key="2">
    <source>
        <dbReference type="ARBA" id="ARBA00023054"/>
    </source>
</evidence>
<dbReference type="OrthoDB" id="21607at2759"/>
<dbReference type="Pfam" id="PF00307">
    <property type="entry name" value="CH"/>
    <property type="match status" value="1"/>
</dbReference>
<dbReference type="PANTHER" id="PTHR23167">
    <property type="entry name" value="CALPONIN HOMOLOGY DOMAIN-CONTAINING PROTEIN DDB_G0272472-RELATED"/>
    <property type="match status" value="1"/>
</dbReference>
<feature type="compositionally biased region" description="Low complexity" evidence="5">
    <location>
        <begin position="251"/>
        <end position="285"/>
    </location>
</feature>
<evidence type="ECO:0000256" key="1">
    <source>
        <dbReference type="ARBA" id="ARBA00022553"/>
    </source>
</evidence>
<evidence type="ECO:0000256" key="5">
    <source>
        <dbReference type="SAM" id="MobiDB-lite"/>
    </source>
</evidence>
<feature type="non-terminal residue" evidence="7">
    <location>
        <position position="453"/>
    </location>
</feature>
<dbReference type="PANTHER" id="PTHR23167:SF37">
    <property type="entry name" value="SMOOTHELIN-LIKE PROTEIN 2"/>
    <property type="match status" value="1"/>
</dbReference>